<feature type="transmembrane region" description="Helical" evidence="5">
    <location>
        <begin position="46"/>
        <end position="63"/>
    </location>
</feature>
<proteinExistence type="predicted"/>
<accession>A0ABN3LIM5</accession>
<evidence type="ECO:0000256" key="3">
    <source>
        <dbReference type="ARBA" id="ARBA00022989"/>
    </source>
</evidence>
<dbReference type="Proteomes" id="UP001499942">
    <property type="component" value="Unassembled WGS sequence"/>
</dbReference>
<protein>
    <recommendedName>
        <fullName evidence="8">DoxX family protein</fullName>
    </recommendedName>
</protein>
<dbReference type="InterPro" id="IPR032808">
    <property type="entry name" value="DoxX"/>
</dbReference>
<comment type="subcellular location">
    <subcellularLocation>
        <location evidence="1">Membrane</location>
        <topology evidence="1">Multi-pass membrane protein</topology>
    </subcellularLocation>
</comment>
<organism evidence="6 7">
    <name type="scientific">Streptomyces gobitricini</name>
    <dbReference type="NCBI Taxonomy" id="68211"/>
    <lineage>
        <taxon>Bacteria</taxon>
        <taxon>Bacillati</taxon>
        <taxon>Actinomycetota</taxon>
        <taxon>Actinomycetes</taxon>
        <taxon>Kitasatosporales</taxon>
        <taxon>Streptomycetaceae</taxon>
        <taxon>Streptomyces</taxon>
    </lineage>
</organism>
<keyword evidence="7" id="KW-1185">Reference proteome</keyword>
<evidence type="ECO:0000313" key="6">
    <source>
        <dbReference type="EMBL" id="GAA2484737.1"/>
    </source>
</evidence>
<gene>
    <name evidence="6" type="ORF">GCM10010393_14560</name>
</gene>
<name>A0ABN3LIM5_9ACTN</name>
<evidence type="ECO:0000256" key="2">
    <source>
        <dbReference type="ARBA" id="ARBA00022692"/>
    </source>
</evidence>
<dbReference type="EMBL" id="BAAASR010000007">
    <property type="protein sequence ID" value="GAA2484737.1"/>
    <property type="molecule type" value="Genomic_DNA"/>
</dbReference>
<keyword evidence="2 5" id="KW-0812">Transmembrane</keyword>
<comment type="caution">
    <text evidence="6">The sequence shown here is derived from an EMBL/GenBank/DDBJ whole genome shotgun (WGS) entry which is preliminary data.</text>
</comment>
<evidence type="ECO:0000313" key="7">
    <source>
        <dbReference type="Proteomes" id="UP001499942"/>
    </source>
</evidence>
<keyword evidence="3 5" id="KW-1133">Transmembrane helix</keyword>
<keyword evidence="4 5" id="KW-0472">Membrane</keyword>
<evidence type="ECO:0000256" key="4">
    <source>
        <dbReference type="ARBA" id="ARBA00023136"/>
    </source>
</evidence>
<evidence type="ECO:0000256" key="5">
    <source>
        <dbReference type="SAM" id="Phobius"/>
    </source>
</evidence>
<evidence type="ECO:0008006" key="8">
    <source>
        <dbReference type="Google" id="ProtNLM"/>
    </source>
</evidence>
<feature type="transmembrane region" description="Helical" evidence="5">
    <location>
        <begin position="70"/>
        <end position="90"/>
    </location>
</feature>
<reference evidence="6 7" key="1">
    <citation type="journal article" date="2019" name="Int. J. Syst. Evol. Microbiol.">
        <title>The Global Catalogue of Microorganisms (GCM) 10K type strain sequencing project: providing services to taxonomists for standard genome sequencing and annotation.</title>
        <authorList>
            <consortium name="The Broad Institute Genomics Platform"/>
            <consortium name="The Broad Institute Genome Sequencing Center for Infectious Disease"/>
            <person name="Wu L."/>
            <person name="Ma J."/>
        </authorList>
    </citation>
    <scope>NUCLEOTIDE SEQUENCE [LARGE SCALE GENOMIC DNA]</scope>
    <source>
        <strain evidence="6 7">JCM 5062</strain>
    </source>
</reference>
<feature type="transmembrane region" description="Helical" evidence="5">
    <location>
        <begin position="96"/>
        <end position="116"/>
    </location>
</feature>
<evidence type="ECO:0000256" key="1">
    <source>
        <dbReference type="ARBA" id="ARBA00004141"/>
    </source>
</evidence>
<dbReference type="Pfam" id="PF13564">
    <property type="entry name" value="DoxX_2"/>
    <property type="match status" value="1"/>
</dbReference>
<dbReference type="RefSeq" id="WP_344357948.1">
    <property type="nucleotide sequence ID" value="NZ_BAAASR010000007.1"/>
</dbReference>
<sequence>MFVAYVVVTVITLVANAGIAVADFSKARFVLANSAEVDVPVSWLPWLAGLKAAGAAGLLLGLLGFRSVGVAAAAGLVLFFVGAVVAHIRARVYRNIAGPGAFLGFAAASLVLAVALPSSA</sequence>